<dbReference type="EMBL" id="JAHYIQ010000007">
    <property type="protein sequence ID" value="KAK1130386.1"/>
    <property type="molecule type" value="Genomic_DNA"/>
</dbReference>
<name>A0AA40G3J7_9HYME</name>
<proteinExistence type="predicted"/>
<sequence length="61" mass="6711">MSGTVIAVEETSSAADRGLNAAVGQKGKMEKKEKEKEEEEEEEEEEGGRRWKLAEGTGNRT</sequence>
<accession>A0AA40G3J7</accession>
<organism evidence="2 3">
    <name type="scientific">Melipona bicolor</name>
    <dbReference type="NCBI Taxonomy" id="60889"/>
    <lineage>
        <taxon>Eukaryota</taxon>
        <taxon>Metazoa</taxon>
        <taxon>Ecdysozoa</taxon>
        <taxon>Arthropoda</taxon>
        <taxon>Hexapoda</taxon>
        <taxon>Insecta</taxon>
        <taxon>Pterygota</taxon>
        <taxon>Neoptera</taxon>
        <taxon>Endopterygota</taxon>
        <taxon>Hymenoptera</taxon>
        <taxon>Apocrita</taxon>
        <taxon>Aculeata</taxon>
        <taxon>Apoidea</taxon>
        <taxon>Anthophila</taxon>
        <taxon>Apidae</taxon>
        <taxon>Melipona</taxon>
    </lineage>
</organism>
<keyword evidence="3" id="KW-1185">Reference proteome</keyword>
<gene>
    <name evidence="2" type="ORF">K0M31_018518</name>
</gene>
<reference evidence="2" key="1">
    <citation type="submission" date="2021-10" db="EMBL/GenBank/DDBJ databases">
        <title>Melipona bicolor Genome sequencing and assembly.</title>
        <authorList>
            <person name="Araujo N.S."/>
            <person name="Arias M.C."/>
        </authorList>
    </citation>
    <scope>NUCLEOTIDE SEQUENCE</scope>
    <source>
        <strain evidence="2">USP_2M_L1-L4_2017</strain>
        <tissue evidence="2">Whole body</tissue>
    </source>
</reference>
<evidence type="ECO:0000313" key="2">
    <source>
        <dbReference type="EMBL" id="KAK1130386.1"/>
    </source>
</evidence>
<feature type="compositionally biased region" description="Acidic residues" evidence="1">
    <location>
        <begin position="36"/>
        <end position="46"/>
    </location>
</feature>
<protein>
    <submittedName>
        <fullName evidence="2">Uncharacterized protein</fullName>
    </submittedName>
</protein>
<evidence type="ECO:0000256" key="1">
    <source>
        <dbReference type="SAM" id="MobiDB-lite"/>
    </source>
</evidence>
<dbReference type="Proteomes" id="UP001177670">
    <property type="component" value="Unassembled WGS sequence"/>
</dbReference>
<comment type="caution">
    <text evidence="2">The sequence shown here is derived from an EMBL/GenBank/DDBJ whole genome shotgun (WGS) entry which is preliminary data.</text>
</comment>
<dbReference type="AlphaFoldDB" id="A0AA40G3J7"/>
<feature type="region of interest" description="Disordered" evidence="1">
    <location>
        <begin position="1"/>
        <end position="61"/>
    </location>
</feature>
<evidence type="ECO:0000313" key="3">
    <source>
        <dbReference type="Proteomes" id="UP001177670"/>
    </source>
</evidence>